<dbReference type="EMBL" id="CACRXK020002973">
    <property type="protein sequence ID" value="CAB3996900.1"/>
    <property type="molecule type" value="Genomic_DNA"/>
</dbReference>
<evidence type="ECO:0000313" key="1">
    <source>
        <dbReference type="EMBL" id="CAB3996900.1"/>
    </source>
</evidence>
<reference evidence="1" key="1">
    <citation type="submission" date="2020-04" db="EMBL/GenBank/DDBJ databases">
        <authorList>
            <person name="Alioto T."/>
            <person name="Alioto T."/>
            <person name="Gomez Garrido J."/>
        </authorList>
    </citation>
    <scope>NUCLEOTIDE SEQUENCE</scope>
    <source>
        <strain evidence="1">A484AB</strain>
    </source>
</reference>
<comment type="caution">
    <text evidence="1">The sequence shown here is derived from an EMBL/GenBank/DDBJ whole genome shotgun (WGS) entry which is preliminary data.</text>
</comment>
<protein>
    <submittedName>
        <fullName evidence="1">Uncharacterized protein</fullName>
    </submittedName>
</protein>
<organism evidence="1 2">
    <name type="scientific">Paramuricea clavata</name>
    <name type="common">Red gorgonian</name>
    <name type="synonym">Violescent sea-whip</name>
    <dbReference type="NCBI Taxonomy" id="317549"/>
    <lineage>
        <taxon>Eukaryota</taxon>
        <taxon>Metazoa</taxon>
        <taxon>Cnidaria</taxon>
        <taxon>Anthozoa</taxon>
        <taxon>Octocorallia</taxon>
        <taxon>Malacalcyonacea</taxon>
        <taxon>Plexauridae</taxon>
        <taxon>Paramuricea</taxon>
    </lineage>
</organism>
<proteinExistence type="predicted"/>
<sequence length="291" mass="34312">MSAVMISTFSRFNAPFECFNFRLAIYKSRAATFNFTMSNANLQSSAKVKLDKYLGWIPNPRTEMKKFYNNVYQSFYLERRGAYCDTKKDFTRDTPCRRQILGKPCAKTACDSGTIKQKIIHIDDLQKSIDKIEKTLKEHLKKPFIQLSGRILTGHNTAHDFGVAQLSQLQSVKTELTTLRTRLVKRQETCEFVFRHRFSAIKRKSRSRKQNINKCKKRMKAKHSERKREILRKIAPDSPEGKPCINEDIRPAIVRGPAIVRELKERFVFRWLCRYVWPHLDHYVPIRKYQE</sequence>
<keyword evidence="2" id="KW-1185">Reference proteome</keyword>
<accession>A0A6S7HMK9</accession>
<gene>
    <name evidence="1" type="ORF">PACLA_8A084923</name>
</gene>
<dbReference type="AlphaFoldDB" id="A0A6S7HMK9"/>
<dbReference type="Proteomes" id="UP001152795">
    <property type="component" value="Unassembled WGS sequence"/>
</dbReference>
<name>A0A6S7HMK9_PARCT</name>
<evidence type="ECO:0000313" key="2">
    <source>
        <dbReference type="Proteomes" id="UP001152795"/>
    </source>
</evidence>